<evidence type="ECO:0000313" key="1">
    <source>
        <dbReference type="EMBL" id="MVM33428.1"/>
    </source>
</evidence>
<reference evidence="1 2" key="1">
    <citation type="submission" date="2019-12" db="EMBL/GenBank/DDBJ databases">
        <title>Spirosoma sp. HMF4905 genome sequencing and assembly.</title>
        <authorList>
            <person name="Kang H."/>
            <person name="Cha I."/>
            <person name="Kim H."/>
            <person name="Joh K."/>
        </authorList>
    </citation>
    <scope>NUCLEOTIDE SEQUENCE [LARGE SCALE GENOMIC DNA]</scope>
    <source>
        <strain evidence="1 2">HMF4905</strain>
    </source>
</reference>
<dbReference type="Proteomes" id="UP000436006">
    <property type="component" value="Unassembled WGS sequence"/>
</dbReference>
<sequence>MTVVISVLALIGLFWQVYLQRTHNEKSLKPLGQIDLEDRQGHIYVRVTNNGLGPMIIDRLIFQKDDKAYTSIEDCLELDSRSYTRISVNESVRKVILPTSFLTIFDASLAPQESEEALNRVRDQLNPITLKVEFHDIYDNKMAVERGFQWFSRHEIKEAM</sequence>
<name>A0A7K1SI84_9BACT</name>
<gene>
    <name evidence="1" type="ORF">GO755_25550</name>
</gene>
<proteinExistence type="predicted"/>
<evidence type="ECO:0000313" key="2">
    <source>
        <dbReference type="Proteomes" id="UP000436006"/>
    </source>
</evidence>
<dbReference type="EMBL" id="WPIN01000011">
    <property type="protein sequence ID" value="MVM33428.1"/>
    <property type="molecule type" value="Genomic_DNA"/>
</dbReference>
<keyword evidence="2" id="KW-1185">Reference proteome</keyword>
<protein>
    <submittedName>
        <fullName evidence="1">Uncharacterized protein</fullName>
    </submittedName>
</protein>
<accession>A0A7K1SI84</accession>
<organism evidence="1 2">
    <name type="scientific">Spirosoma arboris</name>
    <dbReference type="NCBI Taxonomy" id="2682092"/>
    <lineage>
        <taxon>Bacteria</taxon>
        <taxon>Pseudomonadati</taxon>
        <taxon>Bacteroidota</taxon>
        <taxon>Cytophagia</taxon>
        <taxon>Cytophagales</taxon>
        <taxon>Cytophagaceae</taxon>
        <taxon>Spirosoma</taxon>
    </lineage>
</organism>
<dbReference type="AlphaFoldDB" id="A0A7K1SI84"/>
<comment type="caution">
    <text evidence="1">The sequence shown here is derived from an EMBL/GenBank/DDBJ whole genome shotgun (WGS) entry which is preliminary data.</text>
</comment>